<proteinExistence type="predicted"/>
<keyword evidence="3" id="KW-0597">Phosphoprotein</keyword>
<dbReference type="KEGG" id="rht:NT26_2858"/>
<organism evidence="9 10">
    <name type="scientific">Pseudorhizobium banfieldiae</name>
    <dbReference type="NCBI Taxonomy" id="1125847"/>
    <lineage>
        <taxon>Bacteria</taxon>
        <taxon>Pseudomonadati</taxon>
        <taxon>Pseudomonadota</taxon>
        <taxon>Alphaproteobacteria</taxon>
        <taxon>Hyphomicrobiales</taxon>
        <taxon>Rhizobiaceae</taxon>
        <taxon>Rhizobium/Agrobacterium group</taxon>
        <taxon>Pseudorhizobium</taxon>
    </lineage>
</organism>
<dbReference type="EMBL" id="FO082820">
    <property type="protein sequence ID" value="CCF20582.1"/>
    <property type="molecule type" value="Genomic_DNA"/>
</dbReference>
<evidence type="ECO:0000259" key="8">
    <source>
        <dbReference type="SMART" id="SM00911"/>
    </source>
</evidence>
<comment type="catalytic activity">
    <reaction evidence="1">
        <text>ATP + protein L-histidine = ADP + protein N-phospho-L-histidine.</text>
        <dbReference type="EC" id="2.7.13.3"/>
    </reaction>
</comment>
<evidence type="ECO:0000256" key="4">
    <source>
        <dbReference type="ARBA" id="ARBA00022679"/>
    </source>
</evidence>
<evidence type="ECO:0000313" key="10">
    <source>
        <dbReference type="Proteomes" id="UP000010792"/>
    </source>
</evidence>
<dbReference type="STRING" id="1125847.NT26_2858"/>
<evidence type="ECO:0000256" key="5">
    <source>
        <dbReference type="ARBA" id="ARBA00022741"/>
    </source>
</evidence>
<name>L0NJV9_9HYPH</name>
<evidence type="ECO:0000256" key="7">
    <source>
        <dbReference type="ARBA" id="ARBA00022840"/>
    </source>
</evidence>
<keyword evidence="4" id="KW-0808">Transferase</keyword>
<keyword evidence="10" id="KW-1185">Reference proteome</keyword>
<evidence type="ECO:0000313" key="9">
    <source>
        <dbReference type="EMBL" id="CCF20582.1"/>
    </source>
</evidence>
<evidence type="ECO:0000256" key="6">
    <source>
        <dbReference type="ARBA" id="ARBA00022777"/>
    </source>
</evidence>
<evidence type="ECO:0000256" key="3">
    <source>
        <dbReference type="ARBA" id="ARBA00022553"/>
    </source>
</evidence>
<dbReference type="AlphaFoldDB" id="L0NJV9"/>
<dbReference type="GO" id="GO:0005524">
    <property type="term" value="F:ATP binding"/>
    <property type="evidence" value="ECO:0007669"/>
    <property type="project" value="UniProtKB-KW"/>
</dbReference>
<dbReference type="PANTHER" id="PTHR41523:SF7">
    <property type="entry name" value="HISTIDINE KINASE"/>
    <property type="match status" value="1"/>
</dbReference>
<reference evidence="9 10" key="1">
    <citation type="journal article" date="2013" name="Genome Biol. Evol.">
        <title>Life in an arsenic-containing gold mine: genome and physiology of the autotrophic arsenite-oxidizing bacterium rhizobium sp. NT-26.</title>
        <authorList>
            <person name="Andres J."/>
            <person name="Arsene-Ploetze F."/>
            <person name="Barbe V."/>
            <person name="Brochier-Armanet C."/>
            <person name="Cleiss-Arnold J."/>
            <person name="Coppee J.Y."/>
            <person name="Dillies M.A."/>
            <person name="Geist"/>
            <person name="L"/>
            <person name="Joublin A."/>
            <person name="Koechler S."/>
            <person name="Lassalle F."/>
            <person name="Marchal M."/>
            <person name="Medigue C."/>
            <person name="Muller D."/>
            <person name="Nesme X."/>
            <person name="Plewniak F."/>
            <person name="Proux C."/>
            <person name="Ramirez-Bahena M.H."/>
            <person name="Schenowitz C."/>
            <person name="Sismeiro O."/>
            <person name="Vallenet D."/>
            <person name="Santini J.M."/>
            <person name="Bertin P.N."/>
        </authorList>
    </citation>
    <scope>NUCLEOTIDE SEQUENCE [LARGE SCALE GENOMIC DNA]</scope>
    <source>
        <strain evidence="9 10">NT-26</strain>
    </source>
</reference>
<feature type="domain" description="Signal transduction histidine kinase HWE region" evidence="8">
    <location>
        <begin position="143"/>
        <end position="225"/>
    </location>
</feature>
<dbReference type="EC" id="2.7.13.3" evidence="2"/>
<dbReference type="GO" id="GO:0004673">
    <property type="term" value="F:protein histidine kinase activity"/>
    <property type="evidence" value="ECO:0007669"/>
    <property type="project" value="UniProtKB-EC"/>
</dbReference>
<keyword evidence="5" id="KW-0547">Nucleotide-binding</keyword>
<protein>
    <recommendedName>
        <fullName evidence="2">histidine kinase</fullName>
        <ecNumber evidence="2">2.7.13.3</ecNumber>
    </recommendedName>
</protein>
<dbReference type="SMART" id="SM00911">
    <property type="entry name" value="HWE_HK"/>
    <property type="match status" value="1"/>
</dbReference>
<keyword evidence="6 9" id="KW-0418">Kinase</keyword>
<evidence type="ECO:0000256" key="2">
    <source>
        <dbReference type="ARBA" id="ARBA00012438"/>
    </source>
</evidence>
<evidence type="ECO:0000256" key="1">
    <source>
        <dbReference type="ARBA" id="ARBA00000085"/>
    </source>
</evidence>
<dbReference type="PANTHER" id="PTHR41523">
    <property type="entry name" value="TWO-COMPONENT SYSTEM SENSOR PROTEIN"/>
    <property type="match status" value="1"/>
</dbReference>
<accession>L0NJV9</accession>
<keyword evidence="7" id="KW-0067">ATP-binding</keyword>
<sequence length="342" mass="38203">MVHPLTWQRAGQSDDKLREFLLPALVDLGASVIIQDARHDYLLVANLPEVWLPDGWESGTLASPTDSSLFGAEVAARLTSLKAEMLEAGQKGQLEVMVGAEQFFEFRVQAVEFAHGGLHLVTTIVDRSEERHRERLLRALLREVSHRSKNLLAIIQSIALQTARYSGSLDLFLHKFRGRLYSLSQSQDLITDSSWRGAYFFDLVQQQTEKYLPENRDLVSVRGVNLLLSPNASLHLGLALHELIVNAVSHGSLLHSSLPIEVSCTRKRIDGHDMVRMVWNEPLSLAADEKNDPQDMKAHFGSTVLERVVPASVNGKAEYIIAKDRISYHLTFPLEPGVTDEG</sequence>
<dbReference type="Pfam" id="PF07536">
    <property type="entry name" value="HWE_HK"/>
    <property type="match status" value="1"/>
</dbReference>
<dbReference type="Proteomes" id="UP000010792">
    <property type="component" value="Chromosome"/>
</dbReference>
<gene>
    <name evidence="9" type="ORF">NT26_2858</name>
</gene>
<dbReference type="InterPro" id="IPR011102">
    <property type="entry name" value="Sig_transdc_His_kinase_HWE"/>
</dbReference>